<keyword evidence="1" id="KW-0732">Signal</keyword>
<gene>
    <name evidence="2" type="ORF">Ocin01_14091</name>
</gene>
<evidence type="ECO:0000256" key="1">
    <source>
        <dbReference type="SAM" id="SignalP"/>
    </source>
</evidence>
<dbReference type="AlphaFoldDB" id="A0A1D2MI53"/>
<name>A0A1D2MI53_ORCCI</name>
<dbReference type="EMBL" id="LJIJ01001194">
    <property type="protein sequence ID" value="ODM92592.1"/>
    <property type="molecule type" value="Genomic_DNA"/>
</dbReference>
<proteinExistence type="predicted"/>
<keyword evidence="3" id="KW-1185">Reference proteome</keyword>
<comment type="caution">
    <text evidence="2">The sequence shown here is derived from an EMBL/GenBank/DDBJ whole genome shotgun (WGS) entry which is preliminary data.</text>
</comment>
<accession>A0A1D2MI53</accession>
<reference evidence="2 3" key="1">
    <citation type="journal article" date="2016" name="Genome Biol. Evol.">
        <title>Gene Family Evolution Reflects Adaptation to Soil Environmental Stressors in the Genome of the Collembolan Orchesella cincta.</title>
        <authorList>
            <person name="Faddeeva-Vakhrusheva A."/>
            <person name="Derks M.F."/>
            <person name="Anvar S.Y."/>
            <person name="Agamennone V."/>
            <person name="Suring W."/>
            <person name="Smit S."/>
            <person name="van Straalen N.M."/>
            <person name="Roelofs D."/>
        </authorList>
    </citation>
    <scope>NUCLEOTIDE SEQUENCE [LARGE SCALE GENOMIC DNA]</scope>
    <source>
        <tissue evidence="2">Mixed pool</tissue>
    </source>
</reference>
<feature type="signal peptide" evidence="1">
    <location>
        <begin position="1"/>
        <end position="20"/>
    </location>
</feature>
<feature type="chain" id="PRO_5008904070" evidence="1">
    <location>
        <begin position="21"/>
        <end position="70"/>
    </location>
</feature>
<evidence type="ECO:0000313" key="3">
    <source>
        <dbReference type="Proteomes" id="UP000094527"/>
    </source>
</evidence>
<organism evidence="2 3">
    <name type="scientific">Orchesella cincta</name>
    <name type="common">Springtail</name>
    <name type="synonym">Podura cincta</name>
    <dbReference type="NCBI Taxonomy" id="48709"/>
    <lineage>
        <taxon>Eukaryota</taxon>
        <taxon>Metazoa</taxon>
        <taxon>Ecdysozoa</taxon>
        <taxon>Arthropoda</taxon>
        <taxon>Hexapoda</taxon>
        <taxon>Collembola</taxon>
        <taxon>Entomobryomorpha</taxon>
        <taxon>Entomobryoidea</taxon>
        <taxon>Orchesellidae</taxon>
        <taxon>Orchesellinae</taxon>
        <taxon>Orchesella</taxon>
    </lineage>
</organism>
<evidence type="ECO:0000313" key="2">
    <source>
        <dbReference type="EMBL" id="ODM92592.1"/>
    </source>
</evidence>
<dbReference type="Proteomes" id="UP000094527">
    <property type="component" value="Unassembled WGS sequence"/>
</dbReference>
<protein>
    <submittedName>
        <fullName evidence="2">Uncharacterized protein</fullName>
    </submittedName>
</protein>
<sequence length="70" mass="7499">MAKFTIVLLALVVLFAVASAAPMGFGMGIGHGMVSSHHVSHVGHGFMHHPFMWGYPGIIGRGFYPGMMWG</sequence>